<protein>
    <submittedName>
        <fullName evidence="2">Uncharacterized protein</fullName>
    </submittedName>
</protein>
<evidence type="ECO:0000256" key="1">
    <source>
        <dbReference type="SAM" id="MobiDB-lite"/>
    </source>
</evidence>
<dbReference type="AlphaFoldDB" id="A0A7X6L1V9"/>
<comment type="caution">
    <text evidence="2">The sequence shown here is derived from an EMBL/GenBank/DDBJ whole genome shotgun (WGS) entry which is preliminary data.</text>
</comment>
<evidence type="ECO:0000313" key="2">
    <source>
        <dbReference type="EMBL" id="NKY26119.1"/>
    </source>
</evidence>
<proteinExistence type="predicted"/>
<accession>A0A7X6L1V9</accession>
<sequence length="63" mass="6499">MTLQLDPTTSAPPSSPAEATGESPAPFTRRLLGLVRASSGLILAVVIWQWGARNPEAPTGADA</sequence>
<gene>
    <name evidence="2" type="ORF">HGB38_07785</name>
</gene>
<evidence type="ECO:0000313" key="3">
    <source>
        <dbReference type="Proteomes" id="UP000540698"/>
    </source>
</evidence>
<feature type="compositionally biased region" description="Low complexity" evidence="1">
    <location>
        <begin position="7"/>
        <end position="24"/>
    </location>
</feature>
<dbReference type="Proteomes" id="UP000540698">
    <property type="component" value="Unassembled WGS sequence"/>
</dbReference>
<dbReference type="EMBL" id="JAAXOS010000003">
    <property type="protein sequence ID" value="NKY26119.1"/>
    <property type="molecule type" value="Genomic_DNA"/>
</dbReference>
<feature type="region of interest" description="Disordered" evidence="1">
    <location>
        <begin position="1"/>
        <end position="24"/>
    </location>
</feature>
<organism evidence="2 3">
    <name type="scientific">Nocardia gamkensis</name>
    <dbReference type="NCBI Taxonomy" id="352869"/>
    <lineage>
        <taxon>Bacteria</taxon>
        <taxon>Bacillati</taxon>
        <taxon>Actinomycetota</taxon>
        <taxon>Actinomycetes</taxon>
        <taxon>Mycobacteriales</taxon>
        <taxon>Nocardiaceae</taxon>
        <taxon>Nocardia</taxon>
    </lineage>
</organism>
<dbReference type="RefSeq" id="WP_157114020.1">
    <property type="nucleotide sequence ID" value="NZ_JAAXOS010000003.1"/>
</dbReference>
<reference evidence="2 3" key="1">
    <citation type="submission" date="2020-04" db="EMBL/GenBank/DDBJ databases">
        <title>MicrobeNet Type strains.</title>
        <authorList>
            <person name="Nicholson A.C."/>
        </authorList>
    </citation>
    <scope>NUCLEOTIDE SEQUENCE [LARGE SCALE GENOMIC DNA]</scope>
    <source>
        <strain evidence="2 3">DSM 44956</strain>
    </source>
</reference>
<name>A0A7X6L1V9_9NOCA</name>
<keyword evidence="3" id="KW-1185">Reference proteome</keyword>